<sequence length="282" mass="32462">MSNVRFGPAGRPINFKGNAKDACTYIKEEGLEAYEYQATYGVKISKQSAIELKQDSEDNDVLVSMHAPYYINLSSNKDDVIERSIQRLIQAAKASEWMGAYRTVFHPGFYTNYTSNEAMDRCKNAIKQIMDKLEVLGVENYYFAPETTGKRSQLGNLDEIIEICRSFDHFEPTVDFAHVYARSRGKINKREDYNQIFQKLEDELGIKSLHSHFTHIEYTDAGERKHHKLLDDNYGPPLQPFIEEIAECGWNITVICESPLIDQDALVMKKMYSQFLANKKKI</sequence>
<gene>
    <name evidence="2" type="ORF">K8N75_04140</name>
</gene>
<dbReference type="PANTHER" id="PTHR21445">
    <property type="entry name" value="ENDONUCLEASE IV ENDODEOXYRIBONUCLEASE IV"/>
    <property type="match status" value="1"/>
</dbReference>
<comment type="caution">
    <text evidence="2">The sequence shown here is derived from an EMBL/GenBank/DDBJ whole genome shotgun (WGS) entry which is preliminary data.</text>
</comment>
<dbReference type="AlphaFoldDB" id="A0A8T5UNK6"/>
<dbReference type="SUPFAM" id="SSF51658">
    <property type="entry name" value="Xylose isomerase-like"/>
    <property type="match status" value="1"/>
</dbReference>
<dbReference type="Pfam" id="PF01261">
    <property type="entry name" value="AP_endonuc_2"/>
    <property type="match status" value="1"/>
</dbReference>
<dbReference type="InterPro" id="IPR013022">
    <property type="entry name" value="Xyl_isomerase-like_TIM-brl"/>
</dbReference>
<dbReference type="GO" id="GO:0003677">
    <property type="term" value="F:DNA binding"/>
    <property type="evidence" value="ECO:0007669"/>
    <property type="project" value="InterPro"/>
</dbReference>
<dbReference type="RefSeq" id="WP_223790854.1">
    <property type="nucleotide sequence ID" value="NZ_JAIOUQ010000003.1"/>
</dbReference>
<dbReference type="EMBL" id="JAIOUQ010000003">
    <property type="protein sequence ID" value="MBZ2165234.1"/>
    <property type="molecule type" value="Genomic_DNA"/>
</dbReference>
<dbReference type="InterPro" id="IPR001719">
    <property type="entry name" value="AP_endonuc_2"/>
</dbReference>
<accession>A0A8T5UNK6</accession>
<dbReference type="SMART" id="SM00518">
    <property type="entry name" value="AP2Ec"/>
    <property type="match status" value="1"/>
</dbReference>
<dbReference type="Gene3D" id="3.20.20.150">
    <property type="entry name" value="Divalent-metal-dependent TIM barrel enzymes"/>
    <property type="match status" value="1"/>
</dbReference>
<dbReference type="GO" id="GO:0008081">
    <property type="term" value="F:phosphoric diester hydrolase activity"/>
    <property type="evidence" value="ECO:0007669"/>
    <property type="project" value="TreeGrafter"/>
</dbReference>
<proteinExistence type="predicted"/>
<dbReference type="GO" id="GO:0003906">
    <property type="term" value="F:DNA-(apurinic or apyrimidinic site) endonuclease activity"/>
    <property type="evidence" value="ECO:0007669"/>
    <property type="project" value="TreeGrafter"/>
</dbReference>
<keyword evidence="3" id="KW-1185">Reference proteome</keyword>
<dbReference type="GO" id="GO:0008270">
    <property type="term" value="F:zinc ion binding"/>
    <property type="evidence" value="ECO:0007669"/>
    <property type="project" value="InterPro"/>
</dbReference>
<reference evidence="3" key="1">
    <citation type="journal article" date="2022" name="Microbiol. Resour. Announc.">
        <title>Draft Genome Sequence of a Methanogenic Archaeon from West Spitsbergen Permafrost.</title>
        <authorList>
            <person name="Trubitsyn V."/>
            <person name="Rivkina E."/>
            <person name="Shcherbakova V."/>
        </authorList>
    </citation>
    <scope>NUCLEOTIDE SEQUENCE [LARGE SCALE GENOMIC DNA]</scope>
    <source>
        <strain evidence="3">VT</strain>
    </source>
</reference>
<organism evidence="2 3">
    <name type="scientific">Methanobacterium spitsbergense</name>
    <dbReference type="NCBI Taxonomy" id="2874285"/>
    <lineage>
        <taxon>Archaea</taxon>
        <taxon>Methanobacteriati</taxon>
        <taxon>Methanobacteriota</taxon>
        <taxon>Methanomada group</taxon>
        <taxon>Methanobacteria</taxon>
        <taxon>Methanobacteriales</taxon>
        <taxon>Methanobacteriaceae</taxon>
        <taxon>Methanobacterium</taxon>
    </lineage>
</organism>
<protein>
    <submittedName>
        <fullName evidence="2">TIM barrel protein</fullName>
    </submittedName>
</protein>
<dbReference type="GO" id="GO:0006284">
    <property type="term" value="P:base-excision repair"/>
    <property type="evidence" value="ECO:0007669"/>
    <property type="project" value="TreeGrafter"/>
</dbReference>
<dbReference type="Proteomes" id="UP000825933">
    <property type="component" value="Unassembled WGS sequence"/>
</dbReference>
<dbReference type="PANTHER" id="PTHR21445:SF0">
    <property type="entry name" value="APURINIC-APYRIMIDINIC ENDONUCLEASE"/>
    <property type="match status" value="1"/>
</dbReference>
<evidence type="ECO:0000259" key="1">
    <source>
        <dbReference type="Pfam" id="PF01261"/>
    </source>
</evidence>
<feature type="domain" description="Xylose isomerase-like TIM barrel" evidence="1">
    <location>
        <begin position="25"/>
        <end position="259"/>
    </location>
</feature>
<dbReference type="InterPro" id="IPR036237">
    <property type="entry name" value="Xyl_isomerase-like_sf"/>
</dbReference>
<evidence type="ECO:0000313" key="2">
    <source>
        <dbReference type="EMBL" id="MBZ2165234.1"/>
    </source>
</evidence>
<name>A0A8T5UNK6_9EURY</name>
<evidence type="ECO:0000313" key="3">
    <source>
        <dbReference type="Proteomes" id="UP000825933"/>
    </source>
</evidence>